<keyword evidence="7 10" id="KW-1133">Transmembrane helix</keyword>
<evidence type="ECO:0000256" key="7">
    <source>
        <dbReference type="ARBA" id="ARBA00022989"/>
    </source>
</evidence>
<evidence type="ECO:0000256" key="10">
    <source>
        <dbReference type="SAM" id="Phobius"/>
    </source>
</evidence>
<evidence type="ECO:0000313" key="12">
    <source>
        <dbReference type="Proteomes" id="UP000605144"/>
    </source>
</evidence>
<comment type="similarity">
    <text evidence="2">Belongs to the EhaA family.</text>
</comment>
<reference evidence="11" key="1">
    <citation type="journal article" date="2020" name="ISME J.">
        <title>Gammaproteobacteria mediating utilization of methyl-, sulfur- and petroleum organic compounds in deep ocean hydrothermal plumes.</title>
        <authorList>
            <person name="Zhou Z."/>
            <person name="Liu Y."/>
            <person name="Pan J."/>
            <person name="Cron B.R."/>
            <person name="Toner B.M."/>
            <person name="Anantharaman K."/>
            <person name="Breier J.A."/>
            <person name="Dick G.J."/>
            <person name="Li M."/>
        </authorList>
    </citation>
    <scope>NUCLEOTIDE SEQUENCE</scope>
    <source>
        <strain evidence="11">SZUA-1385</strain>
    </source>
</reference>
<comment type="function">
    <text evidence="9">One of the integral membrane subunits of multisubunit membrane-bound [NiFe]-hydrogenase eha. Eha is predicted to form large electron transfer complex and might catalyze energy-driven reduction of low-potential redox carriers.</text>
</comment>
<keyword evidence="6 10" id="KW-0812">Transmembrane</keyword>
<feature type="transmembrane region" description="Helical" evidence="10">
    <location>
        <begin position="45"/>
        <end position="72"/>
    </location>
</feature>
<feature type="transmembrane region" description="Helical" evidence="10">
    <location>
        <begin position="7"/>
        <end position="25"/>
    </location>
</feature>
<keyword evidence="8 10" id="KW-0472">Membrane</keyword>
<evidence type="ECO:0000256" key="6">
    <source>
        <dbReference type="ARBA" id="ARBA00022692"/>
    </source>
</evidence>
<dbReference type="GO" id="GO:0005886">
    <property type="term" value="C:plasma membrane"/>
    <property type="evidence" value="ECO:0007669"/>
    <property type="project" value="UniProtKB-SubCell"/>
</dbReference>
<keyword evidence="5" id="KW-1003">Cell membrane</keyword>
<evidence type="ECO:0000256" key="2">
    <source>
        <dbReference type="ARBA" id="ARBA00007910"/>
    </source>
</evidence>
<evidence type="ECO:0000256" key="9">
    <source>
        <dbReference type="ARBA" id="ARBA00024740"/>
    </source>
</evidence>
<dbReference type="InterPro" id="IPR011306">
    <property type="entry name" value="Prd_NiFe_hyd_3_EhaA"/>
</dbReference>
<evidence type="ECO:0000256" key="5">
    <source>
        <dbReference type="ARBA" id="ARBA00022475"/>
    </source>
</evidence>
<comment type="caution">
    <text evidence="11">The sequence shown here is derived from an EMBL/GenBank/DDBJ whole genome shotgun (WGS) entry which is preliminary data.</text>
</comment>
<organism evidence="11 12">
    <name type="scientific">Methanothermococcus okinawensis</name>
    <dbReference type="NCBI Taxonomy" id="155863"/>
    <lineage>
        <taxon>Archaea</taxon>
        <taxon>Methanobacteriati</taxon>
        <taxon>Methanobacteriota</taxon>
        <taxon>Methanomada group</taxon>
        <taxon>Methanococci</taxon>
        <taxon>Methanococcales</taxon>
        <taxon>Methanococcaceae</taxon>
        <taxon>Methanothermococcus</taxon>
    </lineage>
</organism>
<dbReference type="EMBL" id="DQSV01000056">
    <property type="protein sequence ID" value="HIP17245.1"/>
    <property type="molecule type" value="Genomic_DNA"/>
</dbReference>
<proteinExistence type="inferred from homology"/>
<comment type="subcellular location">
    <subcellularLocation>
        <location evidence="1">Cell membrane</location>
        <topology evidence="1">Multi-pass membrane protein</topology>
    </subcellularLocation>
</comment>
<dbReference type="Pfam" id="PF17367">
    <property type="entry name" value="NiFe_hyd_3_EhaA"/>
    <property type="match status" value="1"/>
</dbReference>
<dbReference type="Proteomes" id="UP000605144">
    <property type="component" value="Unassembled WGS sequence"/>
</dbReference>
<comment type="subunit">
    <text evidence="3">Putative multisubunit membrane-bound [NiFe]-hydrogenase eha is composed of at least 20 subunits.</text>
</comment>
<name>A0A832YWX1_9EURY</name>
<evidence type="ECO:0000256" key="1">
    <source>
        <dbReference type="ARBA" id="ARBA00004651"/>
    </source>
</evidence>
<sequence length="92" mass="10370">MVIFMMDVYCYIISVIISVIIGLIIKLPLKLDKKSFEGNLFFPTIFIALGLTSIVEFLFGLNIIFSLFIGLISPIFSKYVNIIFPGVKYGSH</sequence>
<accession>A0A832YWX1</accession>
<protein>
    <recommendedName>
        <fullName evidence="4">Probable [NiFe]-hydrogenase-type-3 Eha complex membrane subunit A</fullName>
    </recommendedName>
</protein>
<gene>
    <name evidence="11" type="ORF">EYG76_02945</name>
</gene>
<evidence type="ECO:0000256" key="3">
    <source>
        <dbReference type="ARBA" id="ARBA00011090"/>
    </source>
</evidence>
<evidence type="ECO:0000256" key="8">
    <source>
        <dbReference type="ARBA" id="ARBA00023136"/>
    </source>
</evidence>
<evidence type="ECO:0000313" key="11">
    <source>
        <dbReference type="EMBL" id="HIP17245.1"/>
    </source>
</evidence>
<dbReference type="AlphaFoldDB" id="A0A832YWX1"/>
<evidence type="ECO:0000256" key="4">
    <source>
        <dbReference type="ARBA" id="ARBA00020465"/>
    </source>
</evidence>